<dbReference type="Proteomes" id="UP000754750">
    <property type="component" value="Unassembled WGS sequence"/>
</dbReference>
<evidence type="ECO:0000313" key="2">
    <source>
        <dbReference type="Proteomes" id="UP000754750"/>
    </source>
</evidence>
<evidence type="ECO:0000313" key="1">
    <source>
        <dbReference type="EMBL" id="MBE6834409.1"/>
    </source>
</evidence>
<dbReference type="EMBL" id="SVNY01000007">
    <property type="protein sequence ID" value="MBE6834409.1"/>
    <property type="molecule type" value="Genomic_DNA"/>
</dbReference>
<accession>A0A928KU71</accession>
<gene>
    <name evidence="1" type="ORF">E7512_12685</name>
</gene>
<organism evidence="1 2">
    <name type="scientific">Faecalispora sporosphaeroides</name>
    <dbReference type="NCBI Taxonomy" id="1549"/>
    <lineage>
        <taxon>Bacteria</taxon>
        <taxon>Bacillati</taxon>
        <taxon>Bacillota</taxon>
        <taxon>Clostridia</taxon>
        <taxon>Eubacteriales</taxon>
        <taxon>Oscillospiraceae</taxon>
        <taxon>Faecalispora</taxon>
    </lineage>
</organism>
<comment type="caution">
    <text evidence="1">The sequence shown here is derived from an EMBL/GenBank/DDBJ whole genome shotgun (WGS) entry which is preliminary data.</text>
</comment>
<protein>
    <submittedName>
        <fullName evidence="1">Uncharacterized protein</fullName>
    </submittedName>
</protein>
<name>A0A928KU71_9FIRM</name>
<proteinExistence type="predicted"/>
<dbReference type="AlphaFoldDB" id="A0A928KU71"/>
<sequence>MLRIYFMAILCYNVTYRYKTYLKYVSWRSFKISDYKELYLKMARASEQAIGILIKAQCEESYLSYYEPELTIVPFAAQQGQGDKLEK</sequence>
<reference evidence="1" key="1">
    <citation type="submission" date="2019-04" db="EMBL/GenBank/DDBJ databases">
        <title>Evolution of Biomass-Degrading Anaerobic Consortia Revealed by Metagenomics.</title>
        <authorList>
            <person name="Peng X."/>
        </authorList>
    </citation>
    <scope>NUCLEOTIDE SEQUENCE</scope>
    <source>
        <strain evidence="1">SIG551</strain>
    </source>
</reference>